<dbReference type="GO" id="GO:0005634">
    <property type="term" value="C:nucleus"/>
    <property type="evidence" value="ECO:0007669"/>
    <property type="project" value="TreeGrafter"/>
</dbReference>
<reference evidence="9 10" key="1">
    <citation type="journal article" date="2023" name="Elife">
        <title>Identification of key yeast species and microbe-microbe interactions impacting larval growth of Drosophila in the wild.</title>
        <authorList>
            <person name="Mure A."/>
            <person name="Sugiura Y."/>
            <person name="Maeda R."/>
            <person name="Honda K."/>
            <person name="Sakurai N."/>
            <person name="Takahashi Y."/>
            <person name="Watada M."/>
            <person name="Katoh T."/>
            <person name="Gotoh A."/>
            <person name="Gotoh Y."/>
            <person name="Taniguchi I."/>
            <person name="Nakamura K."/>
            <person name="Hayashi T."/>
            <person name="Katayama T."/>
            <person name="Uemura T."/>
            <person name="Hattori Y."/>
        </authorList>
    </citation>
    <scope>NUCLEOTIDE SEQUENCE [LARGE SCALE GENOMIC DNA]</scope>
    <source>
        <strain evidence="9 10">SC-9</strain>
    </source>
</reference>
<dbReference type="InterPro" id="IPR051175">
    <property type="entry name" value="CLK_kinases"/>
</dbReference>
<feature type="binding site" evidence="6">
    <location>
        <position position="346"/>
    </location>
    <ligand>
        <name>ATP</name>
        <dbReference type="ChEBI" id="CHEBI:30616"/>
    </ligand>
</feature>
<proteinExistence type="predicted"/>
<dbReference type="Pfam" id="PF00069">
    <property type="entry name" value="Pkinase"/>
    <property type="match status" value="2"/>
</dbReference>
<dbReference type="InterPro" id="IPR017441">
    <property type="entry name" value="Protein_kinase_ATP_BS"/>
</dbReference>
<evidence type="ECO:0000313" key="10">
    <source>
        <dbReference type="Proteomes" id="UP001360560"/>
    </source>
</evidence>
<accession>A0AAV5QMA4</accession>
<evidence type="ECO:0000313" key="9">
    <source>
        <dbReference type="EMBL" id="GMM35465.1"/>
    </source>
</evidence>
<sequence>MSLVQHLNRKRPRPFRGDSSTSSPRNSSTPIVKPGSGNVGIISTTGATITTNPFTKTTTTGFTSVDPICLDSEEEAGTSDIFGAGSSNIDHCNFQTSRNNANNAGKLKTTAADCLNNNNASPGINYFENNNGKSKDYDSDDSVIIVDKWKDICDDKDNPFSNVHAINDFINDSSRNDSLSYNDSGATMAHASYHSDSSFNSSILQADEELFQKTKRFSKNNDDSESSGTRDLNANFASILSHLSKKGRKNITTGDLQLPQISYAKTRYHPVTNKNDRLTDLIVPLIPAPVHLNSKSIDEENGHLKVQANDYYANNRFKVVKLLGQGTFGKVVEAFDCHQKKNVAVKVIKAVPKYREAAKVELRVLATLRQFDQHNQNGCIHYNEIFDYRNHISIVTDLLSLSVYDFFDQNGFKSFPGSHIQSFAKQLIKSLVFLHDLNIIHTDLKPENILLMNVDAFSEGYFEMNKRALHNKSEKSSSRKYSSSSRRSSKKLGDSGGSEKVEFRQILKDTKINLIDFGSAVFNNEYHPELVSTRHYRAPEISFGIGWSYECDLWSIGCILVELLIGSALFNTHDNREHLLMMEKVTNQRLDLGLIRSCCIESFTALEKSRDLRKPYENYGDHYTKKPKRRSYSTNDVYGYTPREENGYGSIPSRVSNHSVNNDVYEFLKDRGDSYIRVDANKRSATHEVSNLTIKLKKPKINVGRSKAVSTINFKPTGVPRIRQRFPKDTPSKVRKNVGELLPIDELISQKIGVTIDVSLPLDEAYFKYCLQFSNEATDKKLLMSLKGSNIINPISFSHGVRTVNDDVVNEKYKNINSICGGCVNNDWIKDSEVFKDHHRFFMNLKEDIEKSSESEKKVREDLENLVMESIYKRSVSKSGNSYSGSSPSPSSSSSSSSSEGLNFAEMKKLQLKYPDRLAGRTELHINGQSIKVAKISGPIDKATFKFWYHFVDLLKKLFVFNPYERLTAHEALTHEWFNCGIYDDGTLDFQSQESR</sequence>
<gene>
    <name evidence="9" type="ORF">DASC09_027900</name>
</gene>
<evidence type="ECO:0000256" key="7">
    <source>
        <dbReference type="SAM" id="MobiDB-lite"/>
    </source>
</evidence>
<dbReference type="PANTHER" id="PTHR45646">
    <property type="entry name" value="SERINE/THREONINE-PROTEIN KINASE DOA-RELATED"/>
    <property type="match status" value="1"/>
</dbReference>
<dbReference type="PANTHER" id="PTHR45646:SF11">
    <property type="entry name" value="SERINE_THREONINE-PROTEIN KINASE DOA"/>
    <property type="match status" value="1"/>
</dbReference>
<dbReference type="GO" id="GO:0005524">
    <property type="term" value="F:ATP binding"/>
    <property type="evidence" value="ECO:0007669"/>
    <property type="project" value="UniProtKB-UniRule"/>
</dbReference>
<feature type="compositionally biased region" description="Low complexity" evidence="7">
    <location>
        <begin position="19"/>
        <end position="30"/>
    </location>
</feature>
<comment type="caution">
    <text evidence="9">The sequence shown here is derived from an EMBL/GenBank/DDBJ whole genome shotgun (WGS) entry which is preliminary data.</text>
</comment>
<dbReference type="Gene3D" id="3.30.200.20">
    <property type="entry name" value="Phosphorylase Kinase, domain 1"/>
    <property type="match status" value="1"/>
</dbReference>
<dbReference type="SMART" id="SM00220">
    <property type="entry name" value="S_TKc"/>
    <property type="match status" value="1"/>
</dbReference>
<name>A0AAV5QMA4_9ASCO</name>
<dbReference type="PROSITE" id="PS00107">
    <property type="entry name" value="PROTEIN_KINASE_ATP"/>
    <property type="match status" value="1"/>
</dbReference>
<evidence type="ECO:0000256" key="3">
    <source>
        <dbReference type="ARBA" id="ARBA00022741"/>
    </source>
</evidence>
<evidence type="ECO:0000256" key="5">
    <source>
        <dbReference type="ARBA" id="ARBA00022840"/>
    </source>
</evidence>
<evidence type="ECO:0000259" key="8">
    <source>
        <dbReference type="PROSITE" id="PS50011"/>
    </source>
</evidence>
<organism evidence="9 10">
    <name type="scientific">Saccharomycopsis crataegensis</name>
    <dbReference type="NCBI Taxonomy" id="43959"/>
    <lineage>
        <taxon>Eukaryota</taxon>
        <taxon>Fungi</taxon>
        <taxon>Dikarya</taxon>
        <taxon>Ascomycota</taxon>
        <taxon>Saccharomycotina</taxon>
        <taxon>Saccharomycetes</taxon>
        <taxon>Saccharomycopsidaceae</taxon>
        <taxon>Saccharomycopsis</taxon>
    </lineage>
</organism>
<dbReference type="EMBL" id="BTFZ01000006">
    <property type="protein sequence ID" value="GMM35465.1"/>
    <property type="molecule type" value="Genomic_DNA"/>
</dbReference>
<feature type="region of interest" description="Disordered" evidence="7">
    <location>
        <begin position="473"/>
        <end position="497"/>
    </location>
</feature>
<feature type="region of interest" description="Disordered" evidence="7">
    <location>
        <begin position="1"/>
        <end position="39"/>
    </location>
</feature>
<dbReference type="RefSeq" id="XP_064852465.1">
    <property type="nucleotide sequence ID" value="XM_064996393.1"/>
</dbReference>
<keyword evidence="1 9" id="KW-0723">Serine/threonine-protein kinase</keyword>
<dbReference type="GeneID" id="90073444"/>
<dbReference type="PROSITE" id="PS50011">
    <property type="entry name" value="PROTEIN_KINASE_DOM"/>
    <property type="match status" value="1"/>
</dbReference>
<dbReference type="GO" id="GO:0004674">
    <property type="term" value="F:protein serine/threonine kinase activity"/>
    <property type="evidence" value="ECO:0007669"/>
    <property type="project" value="UniProtKB-KW"/>
</dbReference>
<keyword evidence="10" id="KW-1185">Reference proteome</keyword>
<dbReference type="AlphaFoldDB" id="A0AAV5QMA4"/>
<keyword evidence="3 6" id="KW-0547">Nucleotide-binding</keyword>
<dbReference type="Gene3D" id="1.10.510.10">
    <property type="entry name" value="Transferase(Phosphotransferase) domain 1"/>
    <property type="match status" value="2"/>
</dbReference>
<evidence type="ECO:0000256" key="2">
    <source>
        <dbReference type="ARBA" id="ARBA00022679"/>
    </source>
</evidence>
<dbReference type="PROSITE" id="PS00108">
    <property type="entry name" value="PROTEIN_KINASE_ST"/>
    <property type="match status" value="1"/>
</dbReference>
<dbReference type="InterPro" id="IPR000719">
    <property type="entry name" value="Prot_kinase_dom"/>
</dbReference>
<evidence type="ECO:0000256" key="6">
    <source>
        <dbReference type="PROSITE-ProRule" id="PRU10141"/>
    </source>
</evidence>
<feature type="region of interest" description="Disordered" evidence="7">
    <location>
        <begin position="877"/>
        <end position="900"/>
    </location>
</feature>
<feature type="compositionally biased region" description="Low complexity" evidence="7">
    <location>
        <begin position="877"/>
        <end position="899"/>
    </location>
</feature>
<keyword evidence="4 9" id="KW-0418">Kinase</keyword>
<keyword evidence="2" id="KW-0808">Transferase</keyword>
<evidence type="ECO:0000256" key="4">
    <source>
        <dbReference type="ARBA" id="ARBA00022777"/>
    </source>
</evidence>
<dbReference type="GO" id="GO:0043484">
    <property type="term" value="P:regulation of RNA splicing"/>
    <property type="evidence" value="ECO:0007669"/>
    <property type="project" value="TreeGrafter"/>
</dbReference>
<dbReference type="Proteomes" id="UP001360560">
    <property type="component" value="Unassembled WGS sequence"/>
</dbReference>
<dbReference type="InterPro" id="IPR011009">
    <property type="entry name" value="Kinase-like_dom_sf"/>
</dbReference>
<keyword evidence="5 6" id="KW-0067">ATP-binding</keyword>
<dbReference type="InterPro" id="IPR008271">
    <property type="entry name" value="Ser/Thr_kinase_AS"/>
</dbReference>
<evidence type="ECO:0000256" key="1">
    <source>
        <dbReference type="ARBA" id="ARBA00022527"/>
    </source>
</evidence>
<feature type="domain" description="Protein kinase" evidence="8">
    <location>
        <begin position="317"/>
        <end position="701"/>
    </location>
</feature>
<protein>
    <submittedName>
        <fullName evidence="9">Serine/threonine protein kinase</fullName>
    </submittedName>
</protein>
<dbReference type="SUPFAM" id="SSF56112">
    <property type="entry name" value="Protein kinase-like (PK-like)"/>
    <property type="match status" value="1"/>
</dbReference>